<proteinExistence type="predicted"/>
<protein>
    <submittedName>
        <fullName evidence="1">Uncharacterized protein</fullName>
    </submittedName>
</protein>
<gene>
    <name evidence="1" type="ORF">KMW28_24305</name>
</gene>
<reference evidence="1 2" key="1">
    <citation type="submission" date="2021-05" db="EMBL/GenBank/DDBJ databases">
        <title>Comparative genomic studies on the polysaccharide-degrading batcterial strains of the Flammeovirga genus.</title>
        <authorList>
            <person name="Zewei F."/>
            <person name="Zheng Z."/>
            <person name="Yu L."/>
            <person name="Ruyue G."/>
            <person name="Yanhong M."/>
            <person name="Yuanyuan C."/>
            <person name="Jingyan G."/>
            <person name="Wenjun H."/>
        </authorList>
    </citation>
    <scope>NUCLEOTIDE SEQUENCE [LARGE SCALE GENOMIC DNA]</scope>
    <source>
        <strain evidence="1 2">NBRC:100898</strain>
    </source>
</reference>
<accession>A0AAX1NF55</accession>
<sequence length="137" mass="16632">MKDKKCLYCQKTILMGRTDKKFCSNTCRYAYNNEILSQRYFNKIHHEKIINENYKILRKLCPHGKGTVRRSTVEEMGYNFKFFTSFYRTNKNKTYFFCYDLGYTPIIDNGKEKLLIVTWQDYMNDYQFNPWKGVSKQ</sequence>
<evidence type="ECO:0000313" key="1">
    <source>
        <dbReference type="EMBL" id="QWG05546.1"/>
    </source>
</evidence>
<keyword evidence="2" id="KW-1185">Reference proteome</keyword>
<dbReference type="KEGG" id="fya:KMW28_24305"/>
<dbReference type="RefSeq" id="WP_169661803.1">
    <property type="nucleotide sequence ID" value="NZ_CP076133.1"/>
</dbReference>
<name>A0AAX1NF55_9BACT</name>
<dbReference type="EMBL" id="CP076133">
    <property type="protein sequence ID" value="QWG05546.1"/>
    <property type="molecule type" value="Genomic_DNA"/>
</dbReference>
<evidence type="ECO:0000313" key="2">
    <source>
        <dbReference type="Proteomes" id="UP000678679"/>
    </source>
</evidence>
<organism evidence="1 2">
    <name type="scientific">Flammeovirga yaeyamensis</name>
    <dbReference type="NCBI Taxonomy" id="367791"/>
    <lineage>
        <taxon>Bacteria</taxon>
        <taxon>Pseudomonadati</taxon>
        <taxon>Bacteroidota</taxon>
        <taxon>Cytophagia</taxon>
        <taxon>Cytophagales</taxon>
        <taxon>Flammeovirgaceae</taxon>
        <taxon>Flammeovirga</taxon>
    </lineage>
</organism>
<dbReference type="Proteomes" id="UP000678679">
    <property type="component" value="Chromosome 2"/>
</dbReference>
<dbReference type="AlphaFoldDB" id="A0AAX1NF55"/>